<dbReference type="PANTHER" id="PTHR13966:SF5">
    <property type="entry name" value="ENDONUCLEASE G, MITOCHONDRIAL"/>
    <property type="match status" value="1"/>
</dbReference>
<dbReference type="InterPro" id="IPR001604">
    <property type="entry name" value="Endo_G_ENPP1-like_dom"/>
</dbReference>
<dbReference type="Pfam" id="PF01223">
    <property type="entry name" value="Endonuclease_NS"/>
    <property type="match status" value="1"/>
</dbReference>
<accession>A0A1Y6IQ88</accession>
<keyword evidence="6" id="KW-0378">Hydrolase</keyword>
<organism evidence="6 7">
    <name type="scientific">Vibrio mangrovi</name>
    <dbReference type="NCBI Taxonomy" id="474394"/>
    <lineage>
        <taxon>Bacteria</taxon>
        <taxon>Pseudomonadati</taxon>
        <taxon>Pseudomonadota</taxon>
        <taxon>Gammaproteobacteria</taxon>
        <taxon>Vibrionales</taxon>
        <taxon>Vibrionaceae</taxon>
        <taxon>Vibrio</taxon>
    </lineage>
</organism>
<evidence type="ECO:0000259" key="3">
    <source>
        <dbReference type="SMART" id="SM00477"/>
    </source>
</evidence>
<dbReference type="GO" id="GO:0004519">
    <property type="term" value="F:endonuclease activity"/>
    <property type="evidence" value="ECO:0007669"/>
    <property type="project" value="UniProtKB-KW"/>
</dbReference>
<dbReference type="SMART" id="SM00892">
    <property type="entry name" value="Endonuclease_NS"/>
    <property type="match status" value="1"/>
</dbReference>
<keyword evidence="2" id="KW-0479">Metal-binding</keyword>
<dbReference type="SUPFAM" id="SSF54060">
    <property type="entry name" value="His-Me finger endonucleases"/>
    <property type="match status" value="1"/>
</dbReference>
<reference evidence="6 7" key="1">
    <citation type="submission" date="2017-05" db="EMBL/GenBank/DDBJ databases">
        <authorList>
            <person name="Song R."/>
            <person name="Chenine A.L."/>
            <person name="Ruprecht R.M."/>
        </authorList>
    </citation>
    <scope>NUCLEOTIDE SEQUENCE [LARGE SCALE GENOMIC DNA]</scope>
    <source>
        <strain evidence="6 7">CECT 7927</strain>
    </source>
</reference>
<reference evidence="5 8" key="2">
    <citation type="submission" date="2023-11" db="EMBL/GenBank/DDBJ databases">
        <title>Plant-associative lifestyle of Vibrio porteresiae and its evolutionary dynamics.</title>
        <authorList>
            <person name="Rameshkumar N."/>
            <person name="Kirti K."/>
        </authorList>
    </citation>
    <scope>NUCLEOTIDE SEQUENCE [LARGE SCALE GENOMIC DNA]</scope>
    <source>
        <strain evidence="5 8">MSSRF38</strain>
    </source>
</reference>
<keyword evidence="8" id="KW-1185">Reference proteome</keyword>
<evidence type="ECO:0000313" key="6">
    <source>
        <dbReference type="EMBL" id="SMR99231.1"/>
    </source>
</evidence>
<keyword evidence="6" id="KW-0540">Nuclease</keyword>
<evidence type="ECO:0000313" key="8">
    <source>
        <dbReference type="Proteomes" id="UP001283366"/>
    </source>
</evidence>
<dbReference type="GO" id="GO:0003676">
    <property type="term" value="F:nucleic acid binding"/>
    <property type="evidence" value="ECO:0007669"/>
    <property type="project" value="InterPro"/>
</dbReference>
<feature type="active site" description="Proton acceptor" evidence="1">
    <location>
        <position position="106"/>
    </location>
</feature>
<sequence>MRSGYTNDFLPGFFIEMPTPNLAVQGDILQPPGLPEGKVVVPYIHYSLLMSKSTKQALCSAANVDNSKQQTISGAKGRKWFIDDRVGKEHQIINDAYTGTPWDRGHLTRRTAVTWGDYSTALAASNDSCAFTNACMQHENFNEDEWRVPELAVANFNMAKENRLNIMTGPVFTLCDRFFTKGPGFDPVRIPSGFWKTITYVDANSGELITAAYLFFQDIDTLKTKKAKQRIQLRNFRITTTELQLWTGLQFDKQMFDSNPLKFYSGPEAVKVTRLKDLSDPTEALLAAGIAETAVMEEARTLIELDKLYELIDELSWY</sequence>
<dbReference type="SMART" id="SM00477">
    <property type="entry name" value="NUC"/>
    <property type="match status" value="1"/>
</dbReference>
<dbReference type="AlphaFoldDB" id="A0A1Y6IQ88"/>
<dbReference type="GO" id="GO:0016787">
    <property type="term" value="F:hydrolase activity"/>
    <property type="evidence" value="ECO:0007669"/>
    <property type="project" value="InterPro"/>
</dbReference>
<evidence type="ECO:0000313" key="5">
    <source>
        <dbReference type="EMBL" id="MDW6003973.1"/>
    </source>
</evidence>
<dbReference type="EMBL" id="FXXI01000001">
    <property type="protein sequence ID" value="SMR99231.1"/>
    <property type="molecule type" value="Genomic_DNA"/>
</dbReference>
<feature type="domain" description="DNA/RNA non-specific endonuclease/pyrophosphatase/phosphodiesterase" evidence="4">
    <location>
        <begin position="42"/>
        <end position="258"/>
    </location>
</feature>
<keyword evidence="6" id="KW-0255">Endonuclease</keyword>
<dbReference type="EMBL" id="JAWRCO010000001">
    <property type="protein sequence ID" value="MDW6003973.1"/>
    <property type="molecule type" value="Genomic_DNA"/>
</dbReference>
<evidence type="ECO:0000256" key="1">
    <source>
        <dbReference type="PIRSR" id="PIRSR640255-1"/>
    </source>
</evidence>
<protein>
    <submittedName>
        <fullName evidence="6">DNA/RNA non-specific endonuclease</fullName>
    </submittedName>
</protein>
<dbReference type="InterPro" id="IPR020821">
    <property type="entry name" value="ENPP1-3/EXOG-like_nuc-like"/>
</dbReference>
<evidence type="ECO:0000256" key="2">
    <source>
        <dbReference type="PIRSR" id="PIRSR640255-2"/>
    </source>
</evidence>
<dbReference type="InterPro" id="IPR044929">
    <property type="entry name" value="DNA/RNA_non-sp_Endonuclease_sf"/>
</dbReference>
<proteinExistence type="predicted"/>
<gene>
    <name evidence="5" type="ORF">SBX37_14030</name>
    <name evidence="6" type="ORF">VIM7927_00455</name>
</gene>
<evidence type="ECO:0000313" key="7">
    <source>
        <dbReference type="Proteomes" id="UP000196125"/>
    </source>
</evidence>
<evidence type="ECO:0000259" key="4">
    <source>
        <dbReference type="SMART" id="SM00892"/>
    </source>
</evidence>
<dbReference type="Proteomes" id="UP000196125">
    <property type="component" value="Unassembled WGS sequence"/>
</dbReference>
<dbReference type="InterPro" id="IPR044925">
    <property type="entry name" value="His-Me_finger_sf"/>
</dbReference>
<dbReference type="Proteomes" id="UP001283366">
    <property type="component" value="Unassembled WGS sequence"/>
</dbReference>
<dbReference type="OrthoDB" id="9811262at2"/>
<dbReference type="GO" id="GO:0046872">
    <property type="term" value="F:metal ion binding"/>
    <property type="evidence" value="ECO:0007669"/>
    <property type="project" value="UniProtKB-KW"/>
</dbReference>
<feature type="domain" description="ENPP1-3/EXOG-like endonuclease/phosphodiesterase" evidence="3">
    <location>
        <begin position="43"/>
        <end position="258"/>
    </location>
</feature>
<name>A0A1Y6IQ88_9VIBR</name>
<dbReference type="Gene3D" id="3.40.570.10">
    <property type="entry name" value="Extracellular Endonuclease, subunit A"/>
    <property type="match status" value="1"/>
</dbReference>
<dbReference type="RefSeq" id="WP_087479275.1">
    <property type="nucleotide sequence ID" value="NZ_AP024883.1"/>
</dbReference>
<dbReference type="InterPro" id="IPR040255">
    <property type="entry name" value="Non-specific_endonuclease"/>
</dbReference>
<dbReference type="PANTHER" id="PTHR13966">
    <property type="entry name" value="ENDONUCLEASE RELATED"/>
    <property type="match status" value="1"/>
</dbReference>
<feature type="binding site" evidence="2">
    <location>
        <position position="142"/>
    </location>
    <ligand>
        <name>Mg(2+)</name>
        <dbReference type="ChEBI" id="CHEBI:18420"/>
        <note>catalytic</note>
    </ligand>
</feature>